<dbReference type="PROSITE" id="PS00109">
    <property type="entry name" value="PROTEIN_KINASE_TYR"/>
    <property type="match status" value="1"/>
</dbReference>
<dbReference type="PANTHER" id="PTHR43289">
    <property type="entry name" value="MITOGEN-ACTIVATED PROTEIN KINASE KINASE KINASE 20-RELATED"/>
    <property type="match status" value="1"/>
</dbReference>
<dbReference type="GO" id="GO:0016301">
    <property type="term" value="F:kinase activity"/>
    <property type="evidence" value="ECO:0007669"/>
    <property type="project" value="UniProtKB-KW"/>
</dbReference>
<keyword evidence="12" id="KW-1185">Reference proteome</keyword>
<keyword evidence="9" id="KW-0812">Transmembrane</keyword>
<feature type="transmembrane region" description="Helical" evidence="9">
    <location>
        <begin position="334"/>
        <end position="358"/>
    </location>
</feature>
<keyword evidence="2" id="KW-0723">Serine/threonine-protein kinase</keyword>
<dbReference type="InterPro" id="IPR017441">
    <property type="entry name" value="Protein_kinase_ATP_BS"/>
</dbReference>
<evidence type="ECO:0000259" key="10">
    <source>
        <dbReference type="PROSITE" id="PS50011"/>
    </source>
</evidence>
<keyword evidence="4 7" id="KW-0547">Nucleotide-binding</keyword>
<dbReference type="Proteomes" id="UP001232725">
    <property type="component" value="Unassembled WGS sequence"/>
</dbReference>
<evidence type="ECO:0000313" key="11">
    <source>
        <dbReference type="EMBL" id="MDP5226175.1"/>
    </source>
</evidence>
<evidence type="ECO:0000256" key="5">
    <source>
        <dbReference type="ARBA" id="ARBA00022777"/>
    </source>
</evidence>
<keyword evidence="3" id="KW-0808">Transferase</keyword>
<feature type="domain" description="Protein kinase" evidence="10">
    <location>
        <begin position="19"/>
        <end position="264"/>
    </location>
</feature>
<keyword evidence="6 7" id="KW-0067">ATP-binding</keyword>
<evidence type="ECO:0000256" key="7">
    <source>
        <dbReference type="PROSITE-ProRule" id="PRU10141"/>
    </source>
</evidence>
<dbReference type="EMBL" id="JAVALS010000001">
    <property type="protein sequence ID" value="MDP5226175.1"/>
    <property type="molecule type" value="Genomic_DNA"/>
</dbReference>
<keyword evidence="9" id="KW-0472">Membrane</keyword>
<evidence type="ECO:0000256" key="8">
    <source>
        <dbReference type="SAM" id="MobiDB-lite"/>
    </source>
</evidence>
<comment type="caution">
    <text evidence="11">The sequence shown here is derived from an EMBL/GenBank/DDBJ whole genome shotgun (WGS) entry which is preliminary data.</text>
</comment>
<dbReference type="InterPro" id="IPR008266">
    <property type="entry name" value="Tyr_kinase_AS"/>
</dbReference>
<dbReference type="InterPro" id="IPR011009">
    <property type="entry name" value="Kinase-like_dom_sf"/>
</dbReference>
<evidence type="ECO:0000256" key="9">
    <source>
        <dbReference type="SAM" id="Phobius"/>
    </source>
</evidence>
<dbReference type="SUPFAM" id="SSF56112">
    <property type="entry name" value="Protein kinase-like (PK-like)"/>
    <property type="match status" value="1"/>
</dbReference>
<evidence type="ECO:0000256" key="4">
    <source>
        <dbReference type="ARBA" id="ARBA00022741"/>
    </source>
</evidence>
<dbReference type="PROSITE" id="PS00107">
    <property type="entry name" value="PROTEIN_KINASE_ATP"/>
    <property type="match status" value="1"/>
</dbReference>
<reference evidence="11 12" key="1">
    <citation type="submission" date="2023-08" db="EMBL/GenBank/DDBJ databases">
        <title>Arthrobacter horti sp. nov., isolated from forest soil.</title>
        <authorList>
            <person name="Park M."/>
        </authorList>
    </citation>
    <scope>NUCLEOTIDE SEQUENCE [LARGE SCALE GENOMIC DNA]</scope>
    <source>
        <strain evidence="11 12">YJM1</strain>
    </source>
</reference>
<evidence type="ECO:0000256" key="6">
    <source>
        <dbReference type="ARBA" id="ARBA00022840"/>
    </source>
</evidence>
<proteinExistence type="predicted"/>
<dbReference type="PROSITE" id="PS50011">
    <property type="entry name" value="PROTEIN_KINASE_DOM"/>
    <property type="match status" value="1"/>
</dbReference>
<organism evidence="11 12">
    <name type="scientific">Arthrobacter horti</name>
    <dbReference type="NCBI Taxonomy" id="3068273"/>
    <lineage>
        <taxon>Bacteria</taxon>
        <taxon>Bacillati</taxon>
        <taxon>Actinomycetota</taxon>
        <taxon>Actinomycetes</taxon>
        <taxon>Micrococcales</taxon>
        <taxon>Micrococcaceae</taxon>
        <taxon>Arthrobacter</taxon>
    </lineage>
</organism>
<dbReference type="InterPro" id="IPR000719">
    <property type="entry name" value="Prot_kinase_dom"/>
</dbReference>
<feature type="binding site" evidence="7">
    <location>
        <position position="46"/>
    </location>
    <ligand>
        <name>ATP</name>
        <dbReference type="ChEBI" id="CHEBI:30616"/>
    </ligand>
</feature>
<keyword evidence="9" id="KW-1133">Transmembrane helix</keyword>
<protein>
    <recommendedName>
        <fullName evidence="1">non-specific serine/threonine protein kinase</fullName>
        <ecNumber evidence="1">2.7.11.1</ecNumber>
    </recommendedName>
</protein>
<evidence type="ECO:0000256" key="1">
    <source>
        <dbReference type="ARBA" id="ARBA00012513"/>
    </source>
</evidence>
<feature type="region of interest" description="Disordered" evidence="8">
    <location>
        <begin position="1"/>
        <end position="23"/>
    </location>
</feature>
<dbReference type="RefSeq" id="WP_305995198.1">
    <property type="nucleotide sequence ID" value="NZ_JAVALS010000001.1"/>
</dbReference>
<dbReference type="Pfam" id="PF00069">
    <property type="entry name" value="Pkinase"/>
    <property type="match status" value="1"/>
</dbReference>
<dbReference type="PANTHER" id="PTHR43289:SF6">
    <property type="entry name" value="SERINE_THREONINE-PROTEIN KINASE NEKL-3"/>
    <property type="match status" value="1"/>
</dbReference>
<evidence type="ECO:0000256" key="2">
    <source>
        <dbReference type="ARBA" id="ARBA00022527"/>
    </source>
</evidence>
<name>A0ABT9IM41_9MICC</name>
<feature type="region of interest" description="Disordered" evidence="8">
    <location>
        <begin position="369"/>
        <end position="390"/>
    </location>
</feature>
<keyword evidence="5 11" id="KW-0418">Kinase</keyword>
<dbReference type="EC" id="2.7.11.1" evidence="1"/>
<accession>A0ABT9IM41</accession>
<gene>
    <name evidence="11" type="ORF">Q9R02_03290</name>
</gene>
<evidence type="ECO:0000256" key="3">
    <source>
        <dbReference type="ARBA" id="ARBA00022679"/>
    </source>
</evidence>
<sequence length="522" mass="53836">MGMHVAGQADGGEPRTDGYRTVRRLGSGGSGEVWLLRDGGGWAALKVPREGEPLMDGLAESWRGAAVEHPHVLRTRGVVAFTRGDGATGGDGLLMDFAPGGSLATLLPVRGRLTPGETVTVVVPLARALAALHASGIVHGDVAPGNVLFTAEGKPLLSDFGQALLIGECGPTSRRVTRAFADPRSTGGVPTSAADVYSLAAVAWWCLTGTPPGDPSLRPPLPVLHPDVPRGLALAIDAGLAEAPGERPGAEELARAVQRACPALPVRIAPGAHDGMGPELVTSLLPAELDRMGRRSRLMPAWVRPRAATVRRTATLHRDGAARRGRGVRSRVRGAVGMAAACGVLVLLAVGLLVAGALPVPGGRTNGSAVDPAPAAGSAGPPGPASAVPEDPRAAAARLLTARTEALIGRNHQALEALYVPGTALEHDRALVAELIKNGMRYSGYRTELTSIVIRAGAERDKAVVDATVRSSGFSLERVPGSVPAAGAASEGAKRSPREEEVSLLLRRVDGVWRIEAVDPRA</sequence>
<dbReference type="Gene3D" id="1.10.510.10">
    <property type="entry name" value="Transferase(Phosphotransferase) domain 1"/>
    <property type="match status" value="1"/>
</dbReference>
<evidence type="ECO:0000313" key="12">
    <source>
        <dbReference type="Proteomes" id="UP001232725"/>
    </source>
</evidence>